<evidence type="ECO:0000313" key="2">
    <source>
        <dbReference type="Proteomes" id="UP000288805"/>
    </source>
</evidence>
<dbReference type="EMBL" id="QGNW01002210">
    <property type="protein sequence ID" value="RVW22993.1"/>
    <property type="molecule type" value="Genomic_DNA"/>
</dbReference>
<accession>A0A438CIE4</accession>
<reference evidence="1 2" key="1">
    <citation type="journal article" date="2018" name="PLoS Genet.">
        <title>Population sequencing reveals clonal diversity and ancestral inbreeding in the grapevine cultivar Chardonnay.</title>
        <authorList>
            <person name="Roach M.J."/>
            <person name="Johnson D.L."/>
            <person name="Bohlmann J."/>
            <person name="van Vuuren H.J."/>
            <person name="Jones S.J."/>
            <person name="Pretorius I.S."/>
            <person name="Schmidt S.A."/>
            <person name="Borneman A.R."/>
        </authorList>
    </citation>
    <scope>NUCLEOTIDE SEQUENCE [LARGE SCALE GENOMIC DNA]</scope>
    <source>
        <strain evidence="2">cv. Chardonnay</strain>
        <tissue evidence="1">Leaf</tissue>
    </source>
</reference>
<dbReference type="AlphaFoldDB" id="A0A438CIE4"/>
<dbReference type="Proteomes" id="UP000288805">
    <property type="component" value="Unassembled WGS sequence"/>
</dbReference>
<comment type="caution">
    <text evidence="1">The sequence shown here is derived from an EMBL/GenBank/DDBJ whole genome shotgun (WGS) entry which is preliminary data.</text>
</comment>
<evidence type="ECO:0000313" key="1">
    <source>
        <dbReference type="EMBL" id="RVW22993.1"/>
    </source>
</evidence>
<sequence>MLSEIGGFDQPIWTMGSNIVKLKFSQKTFLFSNTMGEAVVFSWKGGQWICENALSLGNSKVENGNEKFNDSKTKSDDIVNVVEGTCCSSCYCGCSNSRKLAVGHV</sequence>
<protein>
    <submittedName>
        <fullName evidence="1">Uncharacterized protein</fullName>
    </submittedName>
</protein>
<name>A0A438CIE4_VITVI</name>
<gene>
    <name evidence="1" type="ORF">CK203_105291</name>
</gene>
<proteinExistence type="predicted"/>
<organism evidence="1 2">
    <name type="scientific">Vitis vinifera</name>
    <name type="common">Grape</name>
    <dbReference type="NCBI Taxonomy" id="29760"/>
    <lineage>
        <taxon>Eukaryota</taxon>
        <taxon>Viridiplantae</taxon>
        <taxon>Streptophyta</taxon>
        <taxon>Embryophyta</taxon>
        <taxon>Tracheophyta</taxon>
        <taxon>Spermatophyta</taxon>
        <taxon>Magnoliopsida</taxon>
        <taxon>eudicotyledons</taxon>
        <taxon>Gunneridae</taxon>
        <taxon>Pentapetalae</taxon>
        <taxon>rosids</taxon>
        <taxon>Vitales</taxon>
        <taxon>Vitaceae</taxon>
        <taxon>Viteae</taxon>
        <taxon>Vitis</taxon>
    </lineage>
</organism>